<sequence>MINVISGIETEGARKLHMHFGLLALFSIVQFVGLADWDRRINARNPLLPTLNTGAVTLSGSGRNQYCSGRWWFVKDICGIICALVTWFLIIYAQYVVVYLILLPQIYSTYGFSNFIIFEILSFLAVSAHLKTMFTDPVSVNYATH</sequence>
<protein>
    <submittedName>
        <fullName evidence="2">ZDHHC7</fullName>
    </submittedName>
</protein>
<organism evidence="2 3">
    <name type="scientific">Cordylochernes scorpioides</name>
    <dbReference type="NCBI Taxonomy" id="51811"/>
    <lineage>
        <taxon>Eukaryota</taxon>
        <taxon>Metazoa</taxon>
        <taxon>Ecdysozoa</taxon>
        <taxon>Arthropoda</taxon>
        <taxon>Chelicerata</taxon>
        <taxon>Arachnida</taxon>
        <taxon>Pseudoscorpiones</taxon>
        <taxon>Cheliferoidea</taxon>
        <taxon>Chernetidae</taxon>
        <taxon>Cordylochernes</taxon>
    </lineage>
</organism>
<keyword evidence="3" id="KW-1185">Reference proteome</keyword>
<reference evidence="2 3" key="1">
    <citation type="submission" date="2022-03" db="EMBL/GenBank/DDBJ databases">
        <title>A chromosomal length assembly of Cordylochernes scorpioides.</title>
        <authorList>
            <person name="Zeh D."/>
            <person name="Zeh J."/>
        </authorList>
    </citation>
    <scope>NUCLEOTIDE SEQUENCE [LARGE SCALE GENOMIC DNA]</scope>
    <source>
        <strain evidence="2">IN4F17</strain>
        <tissue evidence="2">Whole Body</tissue>
    </source>
</reference>
<keyword evidence="1" id="KW-1133">Transmembrane helix</keyword>
<dbReference type="Proteomes" id="UP001235939">
    <property type="component" value="Chromosome X"/>
</dbReference>
<dbReference type="EMBL" id="CP092886">
    <property type="protein sequence ID" value="UYV83814.1"/>
    <property type="molecule type" value="Genomic_DNA"/>
</dbReference>
<name>A0ABY6LSJ5_9ARAC</name>
<evidence type="ECO:0000256" key="1">
    <source>
        <dbReference type="SAM" id="Phobius"/>
    </source>
</evidence>
<keyword evidence="1" id="KW-0812">Transmembrane</keyword>
<feature type="transmembrane region" description="Helical" evidence="1">
    <location>
        <begin position="77"/>
        <end position="101"/>
    </location>
</feature>
<feature type="transmembrane region" description="Helical" evidence="1">
    <location>
        <begin position="16"/>
        <end position="35"/>
    </location>
</feature>
<keyword evidence="1" id="KW-0472">Membrane</keyword>
<evidence type="ECO:0000313" key="2">
    <source>
        <dbReference type="EMBL" id="UYV83814.1"/>
    </source>
</evidence>
<evidence type="ECO:0000313" key="3">
    <source>
        <dbReference type="Proteomes" id="UP001235939"/>
    </source>
</evidence>
<gene>
    <name evidence="2" type="ORF">LAZ67_X000248</name>
</gene>
<feature type="transmembrane region" description="Helical" evidence="1">
    <location>
        <begin position="107"/>
        <end position="126"/>
    </location>
</feature>
<proteinExistence type="predicted"/>
<accession>A0ABY6LSJ5</accession>